<dbReference type="GO" id="GO:0016491">
    <property type="term" value="F:oxidoreductase activity"/>
    <property type="evidence" value="ECO:0007669"/>
    <property type="project" value="UniProtKB-KW"/>
</dbReference>
<name>A0A3S3CNQ5_9NOCA</name>
<dbReference type="SUPFAM" id="SSF51735">
    <property type="entry name" value="NAD(P)-binding Rossmann-fold domains"/>
    <property type="match status" value="1"/>
</dbReference>
<evidence type="ECO:0000313" key="7">
    <source>
        <dbReference type="Proteomes" id="UP000283479"/>
    </source>
</evidence>
<feature type="region of interest" description="Disordered" evidence="3">
    <location>
        <begin position="1"/>
        <end position="24"/>
    </location>
</feature>
<dbReference type="AlphaFoldDB" id="A0A3S3CNQ5"/>
<dbReference type="PANTHER" id="PTHR43401:SF2">
    <property type="entry name" value="L-THREONINE 3-DEHYDROGENASE"/>
    <property type="match status" value="1"/>
</dbReference>
<protein>
    <submittedName>
        <fullName evidence="6">Dehydrogenase</fullName>
    </submittedName>
</protein>
<feature type="domain" description="Alcohol dehydrogenase-like C-terminal" evidence="4">
    <location>
        <begin position="225"/>
        <end position="353"/>
    </location>
</feature>
<dbReference type="InterPro" id="IPR050129">
    <property type="entry name" value="Zn_alcohol_dh"/>
</dbReference>
<evidence type="ECO:0000256" key="2">
    <source>
        <dbReference type="ARBA" id="ARBA00023002"/>
    </source>
</evidence>
<dbReference type="Pfam" id="PF08240">
    <property type="entry name" value="ADH_N"/>
    <property type="match status" value="1"/>
</dbReference>
<dbReference type="PANTHER" id="PTHR43401">
    <property type="entry name" value="L-THREONINE 3-DEHYDROGENASE"/>
    <property type="match status" value="1"/>
</dbReference>
<evidence type="ECO:0000313" key="6">
    <source>
        <dbReference type="EMBL" id="RVW01968.1"/>
    </source>
</evidence>
<gene>
    <name evidence="6" type="ORF">EGT50_11005</name>
</gene>
<sequence>MRGCRKDRRGDRVNKDAGASVKSIAADTKQRRPRLVRAAVSLPDATTTVRMLDADLAIDAVGWLEVESSAVCGTDIGLYRSGLDGPTVLGHHVVGSIVSLDAAQAEAWGVAVGDRVALEEYLPCQDAACAACSSGCYRMCPQTDLWKGKRRVGLVSAEEGSGLHGGNAEFMQLAANSIVHKLPADLDPDLAAWTQPFANAIDWTINVGGAQEGTTVVVVGPGYHGIAAVAAARAAGAAQIVAIGLSSSLEGLEIAEVLGATPVVHDGGDLGEVILRATAGQGTDVLVDTVGLEGSAVAASARSLRTGGRLVVSGLGSTPVNLDLKALVQGAHSIVGVRGRSPSAVTRSIDILASGRSGLDVVPTVAVPLDEVDEMFARMVEGRGPSSPHVVVRPQPVLAESAGRTEESRVS</sequence>
<comment type="caution">
    <text evidence="6">The sequence shown here is derived from an EMBL/GenBank/DDBJ whole genome shotgun (WGS) entry which is preliminary data.</text>
</comment>
<organism evidence="6 7">
    <name type="scientific">Rhodococcus xishaensis</name>
    <dbReference type="NCBI Taxonomy" id="2487364"/>
    <lineage>
        <taxon>Bacteria</taxon>
        <taxon>Bacillati</taxon>
        <taxon>Actinomycetota</taxon>
        <taxon>Actinomycetes</taxon>
        <taxon>Mycobacteriales</taxon>
        <taxon>Nocardiaceae</taxon>
        <taxon>Rhodococcus</taxon>
    </lineage>
</organism>
<feature type="domain" description="Alcohol dehydrogenase-like N-terminal" evidence="5">
    <location>
        <begin position="65"/>
        <end position="183"/>
    </location>
</feature>
<dbReference type="SUPFAM" id="SSF50129">
    <property type="entry name" value="GroES-like"/>
    <property type="match status" value="1"/>
</dbReference>
<dbReference type="EMBL" id="RKLO01000004">
    <property type="protein sequence ID" value="RVW01968.1"/>
    <property type="molecule type" value="Genomic_DNA"/>
</dbReference>
<feature type="region of interest" description="Disordered" evidence="3">
    <location>
        <begin position="384"/>
        <end position="411"/>
    </location>
</feature>
<dbReference type="Gene3D" id="3.90.180.10">
    <property type="entry name" value="Medium-chain alcohol dehydrogenases, catalytic domain"/>
    <property type="match status" value="1"/>
</dbReference>
<dbReference type="Proteomes" id="UP000283479">
    <property type="component" value="Unassembled WGS sequence"/>
</dbReference>
<dbReference type="OrthoDB" id="241504at2"/>
<dbReference type="Gene3D" id="3.40.50.720">
    <property type="entry name" value="NAD(P)-binding Rossmann-like Domain"/>
    <property type="match status" value="1"/>
</dbReference>
<accession>A0A3S3CNQ5</accession>
<dbReference type="InterPro" id="IPR036291">
    <property type="entry name" value="NAD(P)-bd_dom_sf"/>
</dbReference>
<evidence type="ECO:0000259" key="5">
    <source>
        <dbReference type="Pfam" id="PF08240"/>
    </source>
</evidence>
<dbReference type="InterPro" id="IPR013149">
    <property type="entry name" value="ADH-like_C"/>
</dbReference>
<evidence type="ECO:0000256" key="1">
    <source>
        <dbReference type="ARBA" id="ARBA00001947"/>
    </source>
</evidence>
<keyword evidence="7" id="KW-1185">Reference proteome</keyword>
<comment type="cofactor">
    <cofactor evidence="1">
        <name>Zn(2+)</name>
        <dbReference type="ChEBI" id="CHEBI:29105"/>
    </cofactor>
</comment>
<reference evidence="6 7" key="1">
    <citation type="submission" date="2018-11" db="EMBL/GenBank/DDBJ databases">
        <title>Rhodococcus spongicola sp. nov. and Rhodococcus xishaensis sp. nov. from marine sponges.</title>
        <authorList>
            <person name="Li L."/>
            <person name="Lin H.W."/>
        </authorList>
    </citation>
    <scope>NUCLEOTIDE SEQUENCE [LARGE SCALE GENOMIC DNA]</scope>
    <source>
        <strain evidence="6 7">LHW51113</strain>
    </source>
</reference>
<proteinExistence type="predicted"/>
<evidence type="ECO:0000259" key="4">
    <source>
        <dbReference type="Pfam" id="PF00107"/>
    </source>
</evidence>
<evidence type="ECO:0000256" key="3">
    <source>
        <dbReference type="SAM" id="MobiDB-lite"/>
    </source>
</evidence>
<dbReference type="Pfam" id="PF00107">
    <property type="entry name" value="ADH_zinc_N"/>
    <property type="match status" value="1"/>
</dbReference>
<dbReference type="InterPro" id="IPR011032">
    <property type="entry name" value="GroES-like_sf"/>
</dbReference>
<dbReference type="InterPro" id="IPR013154">
    <property type="entry name" value="ADH-like_N"/>
</dbReference>
<keyword evidence="2" id="KW-0560">Oxidoreductase</keyword>